<dbReference type="GO" id="GO:0032259">
    <property type="term" value="P:methylation"/>
    <property type="evidence" value="ECO:0007669"/>
    <property type="project" value="UniProtKB-KW"/>
</dbReference>
<dbReference type="GO" id="GO:0008168">
    <property type="term" value="F:methyltransferase activity"/>
    <property type="evidence" value="ECO:0007669"/>
    <property type="project" value="UniProtKB-KW"/>
</dbReference>
<gene>
    <name evidence="2" type="ordered locus">Desku_0117</name>
</gene>
<accession>A0AAU8PMS5</accession>
<dbReference type="PANTHER" id="PTHR43667:SF2">
    <property type="entry name" value="FATTY ACID C-METHYL TRANSFERASE"/>
    <property type="match status" value="1"/>
</dbReference>
<evidence type="ECO:0000313" key="2">
    <source>
        <dbReference type="EMBL" id="AEG13765.1"/>
    </source>
</evidence>
<keyword evidence="2" id="KW-0489">Methyltransferase</keyword>
<dbReference type="Pfam" id="PF13649">
    <property type="entry name" value="Methyltransf_25"/>
    <property type="match status" value="1"/>
</dbReference>
<dbReference type="InterPro" id="IPR029063">
    <property type="entry name" value="SAM-dependent_MTases_sf"/>
</dbReference>
<dbReference type="PANTHER" id="PTHR43667">
    <property type="entry name" value="CYCLOPROPANE-FATTY-ACYL-PHOSPHOLIPID SYNTHASE"/>
    <property type="match status" value="1"/>
</dbReference>
<evidence type="ECO:0000313" key="3">
    <source>
        <dbReference type="Proteomes" id="UP000009229"/>
    </source>
</evidence>
<dbReference type="KEGG" id="dku:Desku_0117"/>
<dbReference type="CDD" id="cd02440">
    <property type="entry name" value="AdoMet_MTases"/>
    <property type="match status" value="1"/>
</dbReference>
<dbReference type="Gene3D" id="3.40.50.150">
    <property type="entry name" value="Vaccinia Virus protein VP39"/>
    <property type="match status" value="1"/>
</dbReference>
<dbReference type="InterPro" id="IPR050723">
    <property type="entry name" value="CFA/CMAS"/>
</dbReference>
<sequence length="239" mass="27725">MQRIDWVALWKKNYAERKKIECRDPGIEYWDKRAEDFSESRKTNDYEYGRKVMKALGEIIDSNSEVLDIGAGPGTFVIPFAKKVKRITAVEPSNGMLEMLRKNAQEAGVNNYEIINKGWEEVDISVLAKKYHIVVSSIVLWIFENVWEQLLRMEQASKGHCCIVAGAGDWNGEEQKLWQKIMGDIRKPRYSEYPLVYNLLYSKGRYPNVDIIHYISERSVDSTLTVKAGFRLHQLLKTQ</sequence>
<evidence type="ECO:0000259" key="1">
    <source>
        <dbReference type="Pfam" id="PF13649"/>
    </source>
</evidence>
<dbReference type="SUPFAM" id="SSF53335">
    <property type="entry name" value="S-adenosyl-L-methionine-dependent methyltransferases"/>
    <property type="match status" value="1"/>
</dbReference>
<dbReference type="AlphaFoldDB" id="A0AAU8PMS5"/>
<dbReference type="EMBL" id="CP002770">
    <property type="protein sequence ID" value="AEG13765.1"/>
    <property type="molecule type" value="Genomic_DNA"/>
</dbReference>
<dbReference type="InterPro" id="IPR041698">
    <property type="entry name" value="Methyltransf_25"/>
</dbReference>
<dbReference type="Proteomes" id="UP000009229">
    <property type="component" value="Chromosome"/>
</dbReference>
<organism evidence="2 3">
    <name type="scientific">Desulfofundulus kuznetsovii (strain DSM 6115 / VKM B-1805 / 17)</name>
    <name type="common">Desulfotomaculum kuznetsovii</name>
    <dbReference type="NCBI Taxonomy" id="760568"/>
    <lineage>
        <taxon>Bacteria</taxon>
        <taxon>Bacillati</taxon>
        <taxon>Bacillota</taxon>
        <taxon>Clostridia</taxon>
        <taxon>Eubacteriales</taxon>
        <taxon>Peptococcaceae</taxon>
        <taxon>Desulfofundulus</taxon>
    </lineage>
</organism>
<name>A0AAU8PMS5_DESK7</name>
<keyword evidence="2" id="KW-0808">Transferase</keyword>
<feature type="domain" description="Methyltransferase" evidence="1">
    <location>
        <begin position="66"/>
        <end position="152"/>
    </location>
</feature>
<keyword evidence="3" id="KW-1185">Reference proteome</keyword>
<reference evidence="3" key="1">
    <citation type="submission" date="2011-05" db="EMBL/GenBank/DDBJ databases">
        <title>Complete sequence of Desulfotomaculum kuznetsovii DSM 6115.</title>
        <authorList>
            <person name="Lucas S."/>
            <person name="Han J."/>
            <person name="Lapidus A."/>
            <person name="Cheng J.-F."/>
            <person name="Goodwin L."/>
            <person name="Pitluck S."/>
            <person name="Peters L."/>
            <person name="Mikhailova N."/>
            <person name="Lu M."/>
            <person name="Saunders E."/>
            <person name="Han C."/>
            <person name="Tapia R."/>
            <person name="Land M."/>
            <person name="Hauser L."/>
            <person name="Kyrpides N."/>
            <person name="Ivanova N."/>
            <person name="Pagani I."/>
            <person name="Nazina T."/>
            <person name="Ivanova A."/>
            <person name="Parshina S."/>
            <person name="Kuever J."/>
            <person name="Muyzer G."/>
            <person name="Plugge C."/>
            <person name="Stams A."/>
            <person name="Woyke T."/>
        </authorList>
    </citation>
    <scope>NUCLEOTIDE SEQUENCE [LARGE SCALE GENOMIC DNA]</scope>
    <source>
        <strain evidence="3">DSM 6115 / VKM B-1805 / 17</strain>
    </source>
</reference>
<proteinExistence type="predicted"/>
<protein>
    <submittedName>
        <fullName evidence="2">Methyltransferase type 11</fullName>
    </submittedName>
</protein>
<dbReference type="RefSeq" id="WP_013821280.1">
    <property type="nucleotide sequence ID" value="NC_015573.1"/>
</dbReference>